<dbReference type="AlphaFoldDB" id="A0A017SR44"/>
<dbReference type="GeneID" id="63695058"/>
<dbReference type="EMBL" id="KK088412">
    <property type="protein sequence ID" value="EYE99291.1"/>
    <property type="molecule type" value="Genomic_DNA"/>
</dbReference>
<protein>
    <submittedName>
        <fullName evidence="1">Uncharacterized protein</fullName>
    </submittedName>
</protein>
<dbReference type="RefSeq" id="XP_040642979.1">
    <property type="nucleotide sequence ID" value="XM_040779934.1"/>
</dbReference>
<evidence type="ECO:0000313" key="2">
    <source>
        <dbReference type="Proteomes" id="UP000019804"/>
    </source>
</evidence>
<organism evidence="1 2">
    <name type="scientific">Aspergillus ruber (strain CBS 135680)</name>
    <dbReference type="NCBI Taxonomy" id="1388766"/>
    <lineage>
        <taxon>Eukaryota</taxon>
        <taxon>Fungi</taxon>
        <taxon>Dikarya</taxon>
        <taxon>Ascomycota</taxon>
        <taxon>Pezizomycotina</taxon>
        <taxon>Eurotiomycetes</taxon>
        <taxon>Eurotiomycetidae</taxon>
        <taxon>Eurotiales</taxon>
        <taxon>Aspergillaceae</taxon>
        <taxon>Aspergillus</taxon>
        <taxon>Aspergillus subgen. Aspergillus</taxon>
    </lineage>
</organism>
<gene>
    <name evidence="1" type="ORF">EURHEDRAFT_399565</name>
</gene>
<dbReference type="OrthoDB" id="5422293at2759"/>
<dbReference type="Proteomes" id="UP000019804">
    <property type="component" value="Unassembled WGS sequence"/>
</dbReference>
<name>A0A017SR44_ASPRC</name>
<reference evidence="2" key="1">
    <citation type="journal article" date="2014" name="Nat. Commun.">
        <title>Genomic adaptations of the halophilic Dead Sea filamentous fungus Eurotium rubrum.</title>
        <authorList>
            <person name="Kis-Papo T."/>
            <person name="Weig A.R."/>
            <person name="Riley R."/>
            <person name="Persoh D."/>
            <person name="Salamov A."/>
            <person name="Sun H."/>
            <person name="Lipzen A."/>
            <person name="Wasser S.P."/>
            <person name="Rambold G."/>
            <person name="Grigoriev I.V."/>
            <person name="Nevo E."/>
        </authorList>
    </citation>
    <scope>NUCLEOTIDE SEQUENCE [LARGE SCALE GENOMIC DNA]</scope>
    <source>
        <strain evidence="2">CBS 135680</strain>
    </source>
</reference>
<evidence type="ECO:0000313" key="1">
    <source>
        <dbReference type="EMBL" id="EYE99291.1"/>
    </source>
</evidence>
<accession>A0A017SR44</accession>
<proteinExistence type="predicted"/>
<sequence length="104" mass="12158">MTKQARSNPRPYPTASSYRMYEYIVTGFVTELRDEIEYFYNQLWTVSEIPDPKDKNPERYAVVAALPYHLVRAFNRLAERGLPRASPAISRVEGWKTDQVGRLF</sequence>
<dbReference type="HOGENOM" id="CLU_2249552_0_0_1"/>
<keyword evidence="2" id="KW-1185">Reference proteome</keyword>